<dbReference type="AlphaFoldDB" id="A0A8B2NKG9"/>
<dbReference type="Pfam" id="PF04055">
    <property type="entry name" value="Radical_SAM"/>
    <property type="match status" value="1"/>
</dbReference>
<dbReference type="InterPro" id="IPR058240">
    <property type="entry name" value="rSAM_sf"/>
</dbReference>
<feature type="binding site" evidence="8">
    <location>
        <position position="36"/>
    </location>
    <ligand>
        <name>[4Fe-4S] cluster</name>
        <dbReference type="ChEBI" id="CHEBI:49883"/>
        <note>4Fe-4S-S-AdoMet</note>
    </ligand>
</feature>
<dbReference type="SFLD" id="SFLDG01067">
    <property type="entry name" value="SPASM/twitch_domain_containing"/>
    <property type="match status" value="1"/>
</dbReference>
<keyword evidence="4 8" id="KW-0884">PQQ biosynthesis</keyword>
<keyword evidence="6 8" id="KW-0408">Iron</keyword>
<proteinExistence type="inferred from homology"/>
<dbReference type="EMBL" id="QHHQ01000004">
    <property type="protein sequence ID" value="RAH99995.1"/>
    <property type="molecule type" value="Genomic_DNA"/>
</dbReference>
<dbReference type="PANTHER" id="PTHR11228:SF7">
    <property type="entry name" value="PQQA PEPTIDE CYCLASE"/>
    <property type="match status" value="1"/>
</dbReference>
<evidence type="ECO:0000256" key="5">
    <source>
        <dbReference type="ARBA" id="ARBA00023002"/>
    </source>
</evidence>
<dbReference type="Proteomes" id="UP000249590">
    <property type="component" value="Unassembled WGS sequence"/>
</dbReference>
<protein>
    <recommendedName>
        <fullName evidence="8">PqqA peptide cyclase</fullName>
        <ecNumber evidence="8">1.21.98.4</ecNumber>
    </recommendedName>
    <alternativeName>
        <fullName evidence="8">Coenzyme PQQ synthesis protein E</fullName>
    </alternativeName>
</protein>
<dbReference type="CDD" id="cd21119">
    <property type="entry name" value="SPASM_PqqE"/>
    <property type="match status" value="1"/>
</dbReference>
<comment type="cofactor">
    <cofactor evidence="8">
        <name>[4Fe-4S] cluster</name>
        <dbReference type="ChEBI" id="CHEBI:49883"/>
    </cofactor>
    <text evidence="8">Binds 1 [4Fe-4S] cluster. The cluster is coordinated with 3 cysteines and an exchangeable S-adenosyl-L-methionine.</text>
</comment>
<dbReference type="InterPro" id="IPR006638">
    <property type="entry name" value="Elp3/MiaA/NifB-like_rSAM"/>
</dbReference>
<dbReference type="InterPro" id="IPR050377">
    <property type="entry name" value="Radical_SAM_PqqE_MftC-like"/>
</dbReference>
<evidence type="ECO:0000256" key="1">
    <source>
        <dbReference type="ARBA" id="ARBA00022485"/>
    </source>
</evidence>
<evidence type="ECO:0000313" key="10">
    <source>
        <dbReference type="EMBL" id="RAH99995.1"/>
    </source>
</evidence>
<feature type="binding site" evidence="8">
    <location>
        <position position="39"/>
    </location>
    <ligand>
        <name>[4Fe-4S] cluster</name>
        <dbReference type="ChEBI" id="CHEBI:49883"/>
        <note>4Fe-4S-S-AdoMet</note>
    </ligand>
</feature>
<dbReference type="GO" id="GO:0016491">
    <property type="term" value="F:oxidoreductase activity"/>
    <property type="evidence" value="ECO:0007669"/>
    <property type="project" value="UniProtKB-KW"/>
</dbReference>
<dbReference type="PIRSF" id="PIRSF037420">
    <property type="entry name" value="PQQ_syn_pqqE"/>
    <property type="match status" value="1"/>
</dbReference>
<dbReference type="SFLD" id="SFLDS00029">
    <property type="entry name" value="Radical_SAM"/>
    <property type="match status" value="1"/>
</dbReference>
<comment type="pathway">
    <text evidence="8">Cofactor biosynthesis; pyrroloquinoline quinone biosynthesis.</text>
</comment>
<reference evidence="10 11" key="1">
    <citation type="submission" date="2018-05" db="EMBL/GenBank/DDBJ databases">
        <title>Acuticoccus sediminis sp. nov., isolated from deep-sea sediment of Indian Ocean.</title>
        <authorList>
            <person name="Liu X."/>
            <person name="Lai Q."/>
            <person name="Du Y."/>
            <person name="Sun F."/>
            <person name="Zhang X."/>
            <person name="Wang S."/>
            <person name="Shao Z."/>
        </authorList>
    </citation>
    <scope>NUCLEOTIDE SEQUENCE [LARGE SCALE GENOMIC DNA]</scope>
    <source>
        <strain evidence="10 11">PTG4-2</strain>
    </source>
</reference>
<dbReference type="SMART" id="SM00729">
    <property type="entry name" value="Elp3"/>
    <property type="match status" value="1"/>
</dbReference>
<dbReference type="GO" id="GO:0051539">
    <property type="term" value="F:4 iron, 4 sulfur cluster binding"/>
    <property type="evidence" value="ECO:0007669"/>
    <property type="project" value="UniProtKB-KW"/>
</dbReference>
<dbReference type="InterPro" id="IPR017200">
    <property type="entry name" value="PqqE-like"/>
</dbReference>
<dbReference type="InterPro" id="IPR023885">
    <property type="entry name" value="4Fe4S-binding_SPASM_dom"/>
</dbReference>
<evidence type="ECO:0000256" key="2">
    <source>
        <dbReference type="ARBA" id="ARBA00022691"/>
    </source>
</evidence>
<keyword evidence="1 8" id="KW-0004">4Fe-4S</keyword>
<feature type="domain" description="Radical SAM core" evidence="9">
    <location>
        <begin position="18"/>
        <end position="235"/>
    </location>
</feature>
<dbReference type="CDD" id="cd01335">
    <property type="entry name" value="Radical_SAM"/>
    <property type="match status" value="1"/>
</dbReference>
<accession>A0A8B2NKG9</accession>
<dbReference type="InterPro" id="IPR011843">
    <property type="entry name" value="PQQ_synth_PqqE_bac"/>
</dbReference>
<dbReference type="InterPro" id="IPR007197">
    <property type="entry name" value="rSAM"/>
</dbReference>
<keyword evidence="2 8" id="KW-0949">S-adenosyl-L-methionine</keyword>
<comment type="subunit">
    <text evidence="8">Interacts with PqqD. The interaction is necessary for activity of PqqE.</text>
</comment>
<dbReference type="GO" id="GO:0009975">
    <property type="term" value="F:cyclase activity"/>
    <property type="evidence" value="ECO:0007669"/>
    <property type="project" value="UniProtKB-UniRule"/>
</dbReference>
<sequence length="377" mass="41004">MSDASTLERPAGPAAADTPILLGLLAEVTHKCPLQCPYCSNPVALEAPSGELTPSEWGRVFRQAAALGALQLHLSGGEPLVRRDIVDIVREARAADLYVNLITAAVTLTPEKADALVAAGVDHVQVSLQDATAEGCGRITNMKGAYEKKRAACRLVTERGLPLTLNAVVHRHNLDNVELMIDLAVELGAHRLEVANTQYYGWALANRAALMPRPDQVEHAGKVVEAARERLRGTLAIDYVAPDYYARYPKPCMSGWGREFLAVSPSGDVLPCHAAASIPDLTFDNVRDVPLAEIWRASPAFQRFRGTDWMRDPCRSCARREEDFGGCRCQAMMVTGDAANTDPVCVLSPHRAALDAALEAAVSAPDTLFRWRRYERG</sequence>
<keyword evidence="11" id="KW-1185">Reference proteome</keyword>
<dbReference type="SUPFAM" id="SSF102114">
    <property type="entry name" value="Radical SAM enzymes"/>
    <property type="match status" value="1"/>
</dbReference>
<gene>
    <name evidence="8" type="primary">pqqE</name>
    <name evidence="10" type="ORF">DLJ53_19895</name>
</gene>
<keyword evidence="7 8" id="KW-0411">Iron-sulfur</keyword>
<dbReference type="GO" id="GO:0018189">
    <property type="term" value="P:pyrroloquinoline quinone biosynthetic process"/>
    <property type="evidence" value="ECO:0007669"/>
    <property type="project" value="UniProtKB-UniRule"/>
</dbReference>
<dbReference type="InterPro" id="IPR000385">
    <property type="entry name" value="MoaA_NifB_PqqE_Fe-S-bd_CS"/>
</dbReference>
<evidence type="ECO:0000256" key="6">
    <source>
        <dbReference type="ARBA" id="ARBA00023004"/>
    </source>
</evidence>
<dbReference type="SFLD" id="SFLDG01386">
    <property type="entry name" value="main_SPASM_domain-containing"/>
    <property type="match status" value="1"/>
</dbReference>
<dbReference type="GO" id="GO:0005506">
    <property type="term" value="F:iron ion binding"/>
    <property type="evidence" value="ECO:0007669"/>
    <property type="project" value="UniProtKB-UniRule"/>
</dbReference>
<evidence type="ECO:0000256" key="4">
    <source>
        <dbReference type="ARBA" id="ARBA00022905"/>
    </source>
</evidence>
<dbReference type="InterPro" id="IPR013785">
    <property type="entry name" value="Aldolase_TIM"/>
</dbReference>
<keyword evidence="5 8" id="KW-0560">Oxidoreductase</keyword>
<feature type="binding site" evidence="8">
    <location>
        <position position="32"/>
    </location>
    <ligand>
        <name>[4Fe-4S] cluster</name>
        <dbReference type="ChEBI" id="CHEBI:49883"/>
        <note>4Fe-4S-S-AdoMet</note>
    </ligand>
</feature>
<dbReference type="EC" id="1.21.98.4" evidence="8"/>
<evidence type="ECO:0000256" key="7">
    <source>
        <dbReference type="ARBA" id="ARBA00023014"/>
    </source>
</evidence>
<evidence type="ECO:0000313" key="11">
    <source>
        <dbReference type="Proteomes" id="UP000249590"/>
    </source>
</evidence>
<organism evidence="10 11">
    <name type="scientific">Acuticoccus sediminis</name>
    <dbReference type="NCBI Taxonomy" id="2184697"/>
    <lineage>
        <taxon>Bacteria</taxon>
        <taxon>Pseudomonadati</taxon>
        <taxon>Pseudomonadota</taxon>
        <taxon>Alphaproteobacteria</taxon>
        <taxon>Hyphomicrobiales</taxon>
        <taxon>Amorphaceae</taxon>
        <taxon>Acuticoccus</taxon>
    </lineage>
</organism>
<keyword evidence="3 8" id="KW-0479">Metal-binding</keyword>
<dbReference type="Gene3D" id="3.20.20.70">
    <property type="entry name" value="Aldolase class I"/>
    <property type="match status" value="1"/>
</dbReference>
<evidence type="ECO:0000259" key="9">
    <source>
        <dbReference type="PROSITE" id="PS51918"/>
    </source>
</evidence>
<comment type="caution">
    <text evidence="10">The sequence shown here is derived from an EMBL/GenBank/DDBJ whole genome shotgun (WGS) entry which is preliminary data.</text>
</comment>
<dbReference type="OrthoDB" id="9792276at2"/>
<evidence type="ECO:0000256" key="8">
    <source>
        <dbReference type="HAMAP-Rule" id="MF_00660"/>
    </source>
</evidence>
<dbReference type="RefSeq" id="WP_111348465.1">
    <property type="nucleotide sequence ID" value="NZ_QHHQ01000004.1"/>
</dbReference>
<dbReference type="GO" id="GO:0032324">
    <property type="term" value="P:molybdopterin cofactor biosynthetic process"/>
    <property type="evidence" value="ECO:0007669"/>
    <property type="project" value="UniProtKB-ARBA"/>
</dbReference>
<evidence type="ECO:0000256" key="3">
    <source>
        <dbReference type="ARBA" id="ARBA00022723"/>
    </source>
</evidence>
<comment type="similarity">
    <text evidence="8">Belongs to the radical SAM superfamily. PqqE family.</text>
</comment>
<dbReference type="NCBIfam" id="TIGR02109">
    <property type="entry name" value="PQQ_syn_pqqE"/>
    <property type="match status" value="1"/>
</dbReference>
<dbReference type="PROSITE" id="PS01305">
    <property type="entry name" value="MOAA_NIFB_PQQE"/>
    <property type="match status" value="1"/>
</dbReference>
<dbReference type="HAMAP" id="MF_00660">
    <property type="entry name" value="PqqE"/>
    <property type="match status" value="1"/>
</dbReference>
<dbReference type="NCBIfam" id="TIGR04085">
    <property type="entry name" value="rSAM_more_4Fe4S"/>
    <property type="match status" value="1"/>
</dbReference>
<name>A0A8B2NKG9_9HYPH</name>
<dbReference type="Pfam" id="PF13186">
    <property type="entry name" value="SPASM"/>
    <property type="match status" value="1"/>
</dbReference>
<dbReference type="PANTHER" id="PTHR11228">
    <property type="entry name" value="RADICAL SAM DOMAIN PROTEIN"/>
    <property type="match status" value="1"/>
</dbReference>
<dbReference type="GO" id="GO:1904047">
    <property type="term" value="F:S-adenosyl-L-methionine binding"/>
    <property type="evidence" value="ECO:0007669"/>
    <property type="project" value="UniProtKB-UniRule"/>
</dbReference>
<dbReference type="PROSITE" id="PS51918">
    <property type="entry name" value="RADICAL_SAM"/>
    <property type="match status" value="1"/>
</dbReference>
<comment type="function">
    <text evidence="8">Catalyzes the cross-linking of a glutamate residue and a tyrosine residue in the PqqA protein as part of the biosynthesis of pyrroloquinoline quinone (PQQ).</text>
</comment>
<dbReference type="UniPathway" id="UPA00539"/>
<dbReference type="SFLD" id="SFLDF00280">
    <property type="entry name" value="coenzyme_PQQ_synthesis_protein"/>
    <property type="match status" value="1"/>
</dbReference>
<comment type="catalytic activity">
    <reaction evidence="8">
        <text>[PQQ precursor protein] + S-adenosyl-L-methionine = E-Y cross-linked-[PQQ precursor protein] + 5'-deoxyadenosine + L-methionine + H(+)</text>
        <dbReference type="Rhea" id="RHEA:56836"/>
        <dbReference type="Rhea" id="RHEA-COMP:14800"/>
        <dbReference type="Rhea" id="RHEA-COMP:14801"/>
        <dbReference type="ChEBI" id="CHEBI:15378"/>
        <dbReference type="ChEBI" id="CHEBI:17319"/>
        <dbReference type="ChEBI" id="CHEBI:57844"/>
        <dbReference type="ChEBI" id="CHEBI:59789"/>
        <dbReference type="ChEBI" id="CHEBI:141026"/>
        <dbReference type="ChEBI" id="CHEBI:141027"/>
        <dbReference type="EC" id="1.21.98.4"/>
    </reaction>
</comment>